<keyword evidence="5" id="KW-0732">Signal</keyword>
<dbReference type="AlphaFoldDB" id="A0AAD5CL02"/>
<evidence type="ECO:0000313" key="8">
    <source>
        <dbReference type="Proteomes" id="UP001206925"/>
    </source>
</evidence>
<comment type="function">
    <text evidence="4">Plant non-specific lipid-transfer proteins transfer phospholipids as well as galactolipids across membranes. May play a role in wax or cutin deposition in the cell walls of expanding epidermal cells and certain secretory tissues.</text>
</comment>
<sequence length="115" mass="12001">MKGLVAVAILAMIVMGLVMVHPSEAIGCNELSGMLSPCIGYLTSGRGSPTKGCCDGAKRVLGATSRKQADRRTACICFKSGALRLKVRPALAESLPRKCGITSPVPIRPDVNCNS</sequence>
<dbReference type="InterPro" id="IPR036312">
    <property type="entry name" value="Bifun_inhib/LTP/seed_sf"/>
</dbReference>
<dbReference type="InterPro" id="IPR016140">
    <property type="entry name" value="Bifunc_inhib/LTP/seed_store"/>
</dbReference>
<dbReference type="InterPro" id="IPR000528">
    <property type="entry name" value="Plant_nsLTP"/>
</dbReference>
<evidence type="ECO:0000313" key="7">
    <source>
        <dbReference type="EMBL" id="KAI7742489.1"/>
    </source>
</evidence>
<evidence type="ECO:0000256" key="2">
    <source>
        <dbReference type="ARBA" id="ARBA00022448"/>
    </source>
</evidence>
<keyword evidence="2 4" id="KW-0813">Transport</keyword>
<dbReference type="Gene3D" id="1.10.110.10">
    <property type="entry name" value="Plant lipid-transfer and hydrophobic proteins"/>
    <property type="match status" value="1"/>
</dbReference>
<comment type="similarity">
    <text evidence="1 4">Belongs to the plant LTP family.</text>
</comment>
<keyword evidence="3 4" id="KW-0446">Lipid-binding</keyword>
<evidence type="ECO:0000259" key="6">
    <source>
        <dbReference type="SMART" id="SM00499"/>
    </source>
</evidence>
<evidence type="ECO:0000256" key="4">
    <source>
        <dbReference type="RuleBase" id="RU000628"/>
    </source>
</evidence>
<dbReference type="PANTHER" id="PTHR33076">
    <property type="entry name" value="NON-SPECIFIC LIPID-TRANSFER PROTEIN 2-RELATED"/>
    <property type="match status" value="1"/>
</dbReference>
<gene>
    <name evidence="7" type="ORF">M8C21_019409</name>
</gene>
<evidence type="ECO:0000256" key="5">
    <source>
        <dbReference type="SAM" id="SignalP"/>
    </source>
</evidence>
<dbReference type="CDD" id="cd01960">
    <property type="entry name" value="nsLTP1"/>
    <property type="match status" value="1"/>
</dbReference>
<keyword evidence="8" id="KW-1185">Reference proteome</keyword>
<dbReference type="SMART" id="SM00499">
    <property type="entry name" value="AAI"/>
    <property type="match status" value="1"/>
</dbReference>
<evidence type="ECO:0000256" key="1">
    <source>
        <dbReference type="ARBA" id="ARBA00009748"/>
    </source>
</evidence>
<feature type="domain" description="Bifunctional inhibitor/plant lipid transfer protein/seed storage helical" evidence="6">
    <location>
        <begin position="28"/>
        <end position="113"/>
    </location>
</feature>
<protein>
    <recommendedName>
        <fullName evidence="4">Non-specific lipid-transfer protein</fullName>
    </recommendedName>
</protein>
<comment type="caution">
    <text evidence="7">The sequence shown here is derived from an EMBL/GenBank/DDBJ whole genome shotgun (WGS) entry which is preliminary data.</text>
</comment>
<feature type="chain" id="PRO_5041915899" description="Non-specific lipid-transfer protein" evidence="5">
    <location>
        <begin position="26"/>
        <end position="115"/>
    </location>
</feature>
<dbReference type="SUPFAM" id="SSF47699">
    <property type="entry name" value="Bifunctional inhibitor/lipid-transfer protein/seed storage 2S albumin"/>
    <property type="match status" value="1"/>
</dbReference>
<reference evidence="7" key="1">
    <citation type="submission" date="2022-06" db="EMBL/GenBank/DDBJ databases">
        <title>Uncovering the hologenomic basis of an extraordinary plant invasion.</title>
        <authorList>
            <person name="Bieker V.C."/>
            <person name="Martin M.D."/>
            <person name="Gilbert T."/>
            <person name="Hodgins K."/>
            <person name="Battlay P."/>
            <person name="Petersen B."/>
            <person name="Wilson J."/>
        </authorList>
    </citation>
    <scope>NUCLEOTIDE SEQUENCE</scope>
    <source>
        <strain evidence="7">AA19_3_7</strain>
        <tissue evidence="7">Leaf</tissue>
    </source>
</reference>
<dbReference type="Proteomes" id="UP001206925">
    <property type="component" value="Unassembled WGS sequence"/>
</dbReference>
<proteinExistence type="inferred from homology"/>
<name>A0AAD5CL02_AMBAR</name>
<accession>A0AAD5CL02</accession>
<evidence type="ECO:0000256" key="3">
    <source>
        <dbReference type="ARBA" id="ARBA00023121"/>
    </source>
</evidence>
<dbReference type="GO" id="GO:0006869">
    <property type="term" value="P:lipid transport"/>
    <property type="evidence" value="ECO:0007669"/>
    <property type="project" value="InterPro"/>
</dbReference>
<dbReference type="Pfam" id="PF00234">
    <property type="entry name" value="Tryp_alpha_amyl"/>
    <property type="match status" value="1"/>
</dbReference>
<dbReference type="GO" id="GO:0008289">
    <property type="term" value="F:lipid binding"/>
    <property type="evidence" value="ECO:0007669"/>
    <property type="project" value="UniProtKB-KW"/>
</dbReference>
<feature type="signal peptide" evidence="5">
    <location>
        <begin position="1"/>
        <end position="25"/>
    </location>
</feature>
<dbReference type="EMBL" id="JAMZMK010007971">
    <property type="protein sequence ID" value="KAI7742489.1"/>
    <property type="molecule type" value="Genomic_DNA"/>
</dbReference>
<organism evidence="7 8">
    <name type="scientific">Ambrosia artemisiifolia</name>
    <name type="common">Common ragweed</name>
    <dbReference type="NCBI Taxonomy" id="4212"/>
    <lineage>
        <taxon>Eukaryota</taxon>
        <taxon>Viridiplantae</taxon>
        <taxon>Streptophyta</taxon>
        <taxon>Embryophyta</taxon>
        <taxon>Tracheophyta</taxon>
        <taxon>Spermatophyta</taxon>
        <taxon>Magnoliopsida</taxon>
        <taxon>eudicotyledons</taxon>
        <taxon>Gunneridae</taxon>
        <taxon>Pentapetalae</taxon>
        <taxon>asterids</taxon>
        <taxon>campanulids</taxon>
        <taxon>Asterales</taxon>
        <taxon>Asteraceae</taxon>
        <taxon>Asteroideae</taxon>
        <taxon>Heliantheae alliance</taxon>
        <taxon>Heliantheae</taxon>
        <taxon>Ambrosia</taxon>
    </lineage>
</organism>
<dbReference type="PRINTS" id="PR00382">
    <property type="entry name" value="LIPIDTRNSFER"/>
</dbReference>